<keyword evidence="2" id="KW-0812">Transmembrane</keyword>
<evidence type="ECO:0000313" key="4">
    <source>
        <dbReference type="Proteomes" id="UP000639643"/>
    </source>
</evidence>
<protein>
    <submittedName>
        <fullName evidence="3">Uncharacterized protein</fullName>
    </submittedName>
</protein>
<proteinExistence type="predicted"/>
<evidence type="ECO:0000256" key="2">
    <source>
        <dbReference type="SAM" id="Phobius"/>
    </source>
</evidence>
<feature type="compositionally biased region" description="Basic and acidic residues" evidence="1">
    <location>
        <begin position="175"/>
        <end position="186"/>
    </location>
</feature>
<feature type="region of interest" description="Disordered" evidence="1">
    <location>
        <begin position="1"/>
        <end position="33"/>
    </location>
</feature>
<organism evidence="3 4">
    <name type="scientific">Colletotrichum musicola</name>
    <dbReference type="NCBI Taxonomy" id="2175873"/>
    <lineage>
        <taxon>Eukaryota</taxon>
        <taxon>Fungi</taxon>
        <taxon>Dikarya</taxon>
        <taxon>Ascomycota</taxon>
        <taxon>Pezizomycotina</taxon>
        <taxon>Sordariomycetes</taxon>
        <taxon>Hypocreomycetidae</taxon>
        <taxon>Glomerellales</taxon>
        <taxon>Glomerellaceae</taxon>
        <taxon>Colletotrichum</taxon>
        <taxon>Colletotrichum orchidearum species complex</taxon>
    </lineage>
</organism>
<accession>A0A8H6KEP8</accession>
<sequence length="500" mass="55891">MEHQQNQATRTRRDLVDSPQAAPPVEEFSEEGKSAEQIECMQFMQVCQDEMRKFAVNIQNLERTHHDQAPVLAEIKLYDDILIETGLFFRCATEPVISFNTSFDKLVSGQQGKSYSPISFVKPNADVGNETEYLISELRLRRDSISQGLRLSSLGGVIHAVLDENVSEPSLAGSTDEKIDAERSDWPDWDSQSDVSAWSDDSIFTGAESASTQSSLPHMGVYALREKLTSLITDDADIIRIYVAGLEDKSVGSEDITRALRSRLRKLGKQLGQLSSPEQQACAKVILRGARYVAEAVRRKHDPEYREMLPYMNKTSMTDEEKNRYIMRMIEESRGSATEQPTDARELDLNSDSSGDDDEDESDTGAILLRRMKEVEESIWSHPSMTIFPGSQACPACECWPPQDLIGTEYTCAAGTSPGTSPAVGPNYLLHYFEHPEHLRPGQKLLIRYVPLKMGARLAAGEDEMKAGWGLYFEEGWHLKTICVVLSVLMVVTSMVFGIT</sequence>
<dbReference type="Proteomes" id="UP000639643">
    <property type="component" value="Unassembled WGS sequence"/>
</dbReference>
<reference evidence="3" key="1">
    <citation type="journal article" date="2020" name="Phytopathology">
        <title>Genome Sequence Resources of Colletotrichum truncatum, C. plurivorum, C. musicola, and C. sojae: Four Species Pathogenic to Soybean (Glycine max).</title>
        <authorList>
            <person name="Rogerio F."/>
            <person name="Boufleur T.R."/>
            <person name="Ciampi-Guillardi M."/>
            <person name="Sukno S.A."/>
            <person name="Thon M.R."/>
            <person name="Massola Junior N.S."/>
            <person name="Baroncelli R."/>
        </authorList>
    </citation>
    <scope>NUCLEOTIDE SEQUENCE</scope>
    <source>
        <strain evidence="3">LFN0074</strain>
    </source>
</reference>
<evidence type="ECO:0000313" key="3">
    <source>
        <dbReference type="EMBL" id="KAF6830247.1"/>
    </source>
</evidence>
<evidence type="ECO:0000256" key="1">
    <source>
        <dbReference type="SAM" id="MobiDB-lite"/>
    </source>
</evidence>
<comment type="caution">
    <text evidence="3">The sequence shown here is derived from an EMBL/GenBank/DDBJ whole genome shotgun (WGS) entry which is preliminary data.</text>
</comment>
<keyword evidence="2" id="KW-0472">Membrane</keyword>
<dbReference type="EMBL" id="WIGM01000289">
    <property type="protein sequence ID" value="KAF6830247.1"/>
    <property type="molecule type" value="Genomic_DNA"/>
</dbReference>
<feature type="region of interest" description="Disordered" evidence="1">
    <location>
        <begin position="333"/>
        <end position="362"/>
    </location>
</feature>
<gene>
    <name evidence="3" type="ORF">CMUS01_07828</name>
</gene>
<dbReference type="OrthoDB" id="5086500at2759"/>
<name>A0A8H6KEP8_9PEZI</name>
<dbReference type="AlphaFoldDB" id="A0A8H6KEP8"/>
<feature type="region of interest" description="Disordered" evidence="1">
    <location>
        <begin position="169"/>
        <end position="192"/>
    </location>
</feature>
<keyword evidence="2" id="KW-1133">Transmembrane helix</keyword>
<feature type="transmembrane region" description="Helical" evidence="2">
    <location>
        <begin position="477"/>
        <end position="499"/>
    </location>
</feature>
<keyword evidence="4" id="KW-1185">Reference proteome</keyword>